<feature type="region of interest" description="Disordered" evidence="10">
    <location>
        <begin position="476"/>
        <end position="495"/>
    </location>
</feature>
<feature type="region of interest" description="Disordered" evidence="10">
    <location>
        <begin position="531"/>
        <end position="583"/>
    </location>
</feature>
<organism evidence="12 13">
    <name type="scientific">Peronospora farinosa</name>
    <dbReference type="NCBI Taxonomy" id="134698"/>
    <lineage>
        <taxon>Eukaryota</taxon>
        <taxon>Sar</taxon>
        <taxon>Stramenopiles</taxon>
        <taxon>Oomycota</taxon>
        <taxon>Peronosporomycetes</taxon>
        <taxon>Peronosporales</taxon>
        <taxon>Peronosporaceae</taxon>
        <taxon>Peronospora</taxon>
    </lineage>
</organism>
<dbReference type="Pfam" id="PF00254">
    <property type="entry name" value="FKBP_C"/>
    <property type="match status" value="1"/>
</dbReference>
<dbReference type="GO" id="GO:0032267">
    <property type="term" value="F:tRNA(Ile)-lysidine synthase activity"/>
    <property type="evidence" value="ECO:0007669"/>
    <property type="project" value="UniProtKB-EC"/>
</dbReference>
<evidence type="ECO:0000256" key="10">
    <source>
        <dbReference type="SAM" id="MobiDB-lite"/>
    </source>
</evidence>
<evidence type="ECO:0000256" key="2">
    <source>
        <dbReference type="ARBA" id="ARBA00022598"/>
    </source>
</evidence>
<dbReference type="PANTHER" id="PTHR43033:SF1">
    <property type="entry name" value="TRNA(ILE)-LYSIDINE SYNTHASE-RELATED"/>
    <property type="match status" value="1"/>
</dbReference>
<feature type="compositionally biased region" description="Acidic residues" evidence="10">
    <location>
        <begin position="477"/>
        <end position="495"/>
    </location>
</feature>
<dbReference type="Proteomes" id="UP001159659">
    <property type="component" value="Unassembled WGS sequence"/>
</dbReference>
<accession>A0AAV0TGS6</accession>
<dbReference type="PANTHER" id="PTHR43033">
    <property type="entry name" value="TRNA(ILE)-LYSIDINE SYNTHASE-RELATED"/>
    <property type="match status" value="1"/>
</dbReference>
<proteinExistence type="inferred from homology"/>
<dbReference type="GO" id="GO:0003755">
    <property type="term" value="F:peptidyl-prolyl cis-trans isomerase activity"/>
    <property type="evidence" value="ECO:0007669"/>
    <property type="project" value="UniProtKB-KW"/>
</dbReference>
<dbReference type="GO" id="GO:0008033">
    <property type="term" value="P:tRNA processing"/>
    <property type="evidence" value="ECO:0007669"/>
    <property type="project" value="UniProtKB-KW"/>
</dbReference>
<reference evidence="12" key="1">
    <citation type="submission" date="2022-12" db="EMBL/GenBank/DDBJ databases">
        <authorList>
            <person name="Webb A."/>
        </authorList>
    </citation>
    <scope>NUCLEOTIDE SEQUENCE</scope>
    <source>
        <strain evidence="12">Pf2</strain>
    </source>
</reference>
<evidence type="ECO:0000256" key="1">
    <source>
        <dbReference type="ARBA" id="ARBA00000971"/>
    </source>
</evidence>
<dbReference type="Gene3D" id="2.60.120.340">
    <property type="entry name" value="Nucleoplasmin core domain"/>
    <property type="match status" value="1"/>
</dbReference>
<dbReference type="EMBL" id="CANTFK010000661">
    <property type="protein sequence ID" value="CAI5721200.1"/>
    <property type="molecule type" value="Genomic_DNA"/>
</dbReference>
<name>A0AAV0TGS6_9STRA</name>
<evidence type="ECO:0000256" key="7">
    <source>
        <dbReference type="ARBA" id="ARBA00023235"/>
    </source>
</evidence>
<dbReference type="NCBIfam" id="TIGR02432">
    <property type="entry name" value="lysidine_TilS_N"/>
    <property type="match status" value="1"/>
</dbReference>
<keyword evidence="3" id="KW-0819">tRNA processing</keyword>
<dbReference type="InterPro" id="IPR041232">
    <property type="entry name" value="NPL"/>
</dbReference>
<dbReference type="SUPFAM" id="SSF54534">
    <property type="entry name" value="FKBP-like"/>
    <property type="match status" value="1"/>
</dbReference>
<gene>
    <name evidence="12" type="ORF">PFR002_LOCUS4165</name>
</gene>
<keyword evidence="5" id="KW-0067">ATP-binding</keyword>
<dbReference type="Pfam" id="PF17800">
    <property type="entry name" value="NPL"/>
    <property type="match status" value="1"/>
</dbReference>
<dbReference type="InterPro" id="IPR001179">
    <property type="entry name" value="PPIase_FKBP_dom"/>
</dbReference>
<keyword evidence="6 9" id="KW-0697">Rotamase</keyword>
<sequence length="764" mass="85745">MFADFVRKCGLSKKRLHQELYPLEFGQSARTGEFPIAVAASGGADSMALMLLLREYLQENRIQTPLLVVTVDHRLRLESSREALEVAKICADHGGIHHVTKVCDWYRDEAEQQAGEGRVADSSRLVKPRNSKMEEQARQYRYDLLRQACLEHRVRCLFVAHNHGDQIETMLFRLGRASGINGLAGIASQLPFFSVDESLTRPRGTQDLEAVDMAMLVRPLLSVTKDRLMATCNRFQQTWIHDPSNDNLIYDRVRIRQELKRIEREQGATILDLFSRFQKTAEKAKKEFERAERYILHKYTVTWEPDIVVMQKAIFHDPKVFSELLYRLLSLIIVHIGNKGAPPRLASVARLARNLQHLETGKQLTLGGCRKSEQIEVAPVPGFFGHVVSPGQPLRWANDVEEFCMQLNSAALGADASKGRSTLSIVAKTSKIALCALTMGVTEQWNLTQTFTPMDGEINLVVDGPNPIHVTGFIEVAGEEDSGDEHDYDDNDDEEDEMMVFGDDSLSDVDADEEVDLIDQDNQDKKSRFEVLEERVHNKEPESKKKSPKKEAKKKEGTKKKEETKKEAQKKEETKKKLKKDVVAEKVAAGAAEVEKKANDEKEVAKKKAKTFKLMEKEKRIAEKLAEVTATNPKSKKRAAPVESVEVPKKAKGATRVHKGVTIEDVAVGKGRPVQRGHKVGIVYRGRLTNGKQFDATQNRKKPFTFRHGIGDVIKGMDIGIEGMRVGSKRTITIPSRLGYGREGSPPVIPGNSDLIFEIEVVTA</sequence>
<feature type="domain" description="PPIase FKBP-type" evidence="11">
    <location>
        <begin position="677"/>
        <end position="764"/>
    </location>
</feature>
<dbReference type="Gene3D" id="3.40.50.620">
    <property type="entry name" value="HUPs"/>
    <property type="match status" value="1"/>
</dbReference>
<comment type="catalytic activity">
    <reaction evidence="1 9">
        <text>[protein]-peptidylproline (omega=180) = [protein]-peptidylproline (omega=0)</text>
        <dbReference type="Rhea" id="RHEA:16237"/>
        <dbReference type="Rhea" id="RHEA-COMP:10747"/>
        <dbReference type="Rhea" id="RHEA-COMP:10748"/>
        <dbReference type="ChEBI" id="CHEBI:83833"/>
        <dbReference type="ChEBI" id="CHEBI:83834"/>
        <dbReference type="EC" id="5.2.1.8"/>
    </reaction>
</comment>
<keyword evidence="7 9" id="KW-0413">Isomerase</keyword>
<evidence type="ECO:0000313" key="12">
    <source>
        <dbReference type="EMBL" id="CAI5721200.1"/>
    </source>
</evidence>
<dbReference type="GO" id="GO:0005524">
    <property type="term" value="F:ATP binding"/>
    <property type="evidence" value="ECO:0007669"/>
    <property type="project" value="UniProtKB-KW"/>
</dbReference>
<dbReference type="SUPFAM" id="SSF52402">
    <property type="entry name" value="Adenine nucleotide alpha hydrolases-like"/>
    <property type="match status" value="1"/>
</dbReference>
<dbReference type="Pfam" id="PF01171">
    <property type="entry name" value="ATP_bind_3"/>
    <property type="match status" value="1"/>
</dbReference>
<feature type="region of interest" description="Disordered" evidence="10">
    <location>
        <begin position="632"/>
        <end position="653"/>
    </location>
</feature>
<evidence type="ECO:0000256" key="5">
    <source>
        <dbReference type="ARBA" id="ARBA00022840"/>
    </source>
</evidence>
<evidence type="ECO:0000259" key="11">
    <source>
        <dbReference type="PROSITE" id="PS50059"/>
    </source>
</evidence>
<dbReference type="InterPro" id="IPR012795">
    <property type="entry name" value="tRNA_Ile_lys_synt_N"/>
</dbReference>
<evidence type="ECO:0000256" key="8">
    <source>
        <dbReference type="ARBA" id="ARBA00048539"/>
    </source>
</evidence>
<dbReference type="Gene3D" id="3.10.50.40">
    <property type="match status" value="1"/>
</dbReference>
<evidence type="ECO:0000256" key="3">
    <source>
        <dbReference type="ARBA" id="ARBA00022694"/>
    </source>
</evidence>
<keyword evidence="4" id="KW-0547">Nucleotide-binding</keyword>
<evidence type="ECO:0000256" key="9">
    <source>
        <dbReference type="PROSITE-ProRule" id="PRU00277"/>
    </source>
</evidence>
<comment type="caution">
    <text evidence="12">The sequence shown here is derived from an EMBL/GenBank/DDBJ whole genome shotgun (WGS) entry which is preliminary data.</text>
</comment>
<dbReference type="InterPro" id="IPR012094">
    <property type="entry name" value="tRNA_Ile_lys_synt"/>
</dbReference>
<dbReference type="InterPro" id="IPR011063">
    <property type="entry name" value="TilS/TtcA_N"/>
</dbReference>
<evidence type="ECO:0000313" key="13">
    <source>
        <dbReference type="Proteomes" id="UP001159659"/>
    </source>
</evidence>
<evidence type="ECO:0000256" key="4">
    <source>
        <dbReference type="ARBA" id="ARBA00022741"/>
    </source>
</evidence>
<evidence type="ECO:0000256" key="6">
    <source>
        <dbReference type="ARBA" id="ARBA00023110"/>
    </source>
</evidence>
<comment type="catalytic activity">
    <reaction evidence="8">
        <text>cytidine(34) in tRNA(Ile2) + L-lysine + ATP = lysidine(34) in tRNA(Ile2) + AMP + diphosphate + H(+)</text>
        <dbReference type="Rhea" id="RHEA:43744"/>
        <dbReference type="Rhea" id="RHEA-COMP:10625"/>
        <dbReference type="Rhea" id="RHEA-COMP:10670"/>
        <dbReference type="ChEBI" id="CHEBI:15378"/>
        <dbReference type="ChEBI" id="CHEBI:30616"/>
        <dbReference type="ChEBI" id="CHEBI:32551"/>
        <dbReference type="ChEBI" id="CHEBI:33019"/>
        <dbReference type="ChEBI" id="CHEBI:82748"/>
        <dbReference type="ChEBI" id="CHEBI:83665"/>
        <dbReference type="ChEBI" id="CHEBI:456215"/>
        <dbReference type="EC" id="6.3.4.19"/>
    </reaction>
</comment>
<dbReference type="InterPro" id="IPR046357">
    <property type="entry name" value="PPIase_dom_sf"/>
</dbReference>
<dbReference type="EC" id="5.2.1.8" evidence="9"/>
<protein>
    <recommendedName>
        <fullName evidence="9">peptidylprolyl isomerase</fullName>
        <ecNumber evidence="9">5.2.1.8</ecNumber>
    </recommendedName>
</protein>
<dbReference type="CDD" id="cd01992">
    <property type="entry name" value="TilS_N"/>
    <property type="match status" value="1"/>
</dbReference>
<dbReference type="InterPro" id="IPR014729">
    <property type="entry name" value="Rossmann-like_a/b/a_fold"/>
</dbReference>
<keyword evidence="2" id="KW-0436">Ligase</keyword>
<dbReference type="FunFam" id="3.10.50.40:FF:000006">
    <property type="entry name" value="Peptidyl-prolyl cis-trans isomerase"/>
    <property type="match status" value="1"/>
</dbReference>
<dbReference type="AlphaFoldDB" id="A0AAV0TGS6"/>
<dbReference type="HAMAP" id="MF_01161">
    <property type="entry name" value="tRNA_Ile_lys_synt"/>
    <property type="match status" value="1"/>
</dbReference>
<dbReference type="PROSITE" id="PS50059">
    <property type="entry name" value="FKBP_PPIASE"/>
    <property type="match status" value="1"/>
</dbReference>